<feature type="domain" description="Nudix hydrolase" evidence="2">
    <location>
        <begin position="82"/>
        <end position="270"/>
    </location>
</feature>
<keyword evidence="1" id="KW-0472">Membrane</keyword>
<dbReference type="EMBL" id="JATAAI010000035">
    <property type="protein sequence ID" value="KAK1735174.1"/>
    <property type="molecule type" value="Genomic_DNA"/>
</dbReference>
<dbReference type="InterPro" id="IPR000086">
    <property type="entry name" value="NUDIX_hydrolase_dom"/>
</dbReference>
<keyword evidence="1" id="KW-1133">Transmembrane helix</keyword>
<evidence type="ECO:0000313" key="4">
    <source>
        <dbReference type="Proteomes" id="UP001224775"/>
    </source>
</evidence>
<dbReference type="AlphaFoldDB" id="A0AAD8XWH3"/>
<keyword evidence="4" id="KW-1185">Reference proteome</keyword>
<organism evidence="3 4">
    <name type="scientific">Skeletonema marinoi</name>
    <dbReference type="NCBI Taxonomy" id="267567"/>
    <lineage>
        <taxon>Eukaryota</taxon>
        <taxon>Sar</taxon>
        <taxon>Stramenopiles</taxon>
        <taxon>Ochrophyta</taxon>
        <taxon>Bacillariophyta</taxon>
        <taxon>Coscinodiscophyceae</taxon>
        <taxon>Thalassiosirophycidae</taxon>
        <taxon>Thalassiosirales</taxon>
        <taxon>Skeletonemataceae</taxon>
        <taxon>Skeletonema</taxon>
        <taxon>Skeletonema marinoi-dohrnii complex</taxon>
    </lineage>
</organism>
<feature type="transmembrane region" description="Helical" evidence="1">
    <location>
        <begin position="12"/>
        <end position="30"/>
    </location>
</feature>
<evidence type="ECO:0000259" key="2">
    <source>
        <dbReference type="PROSITE" id="PS51462"/>
    </source>
</evidence>
<accession>A0AAD8XWH3</accession>
<evidence type="ECO:0000256" key="1">
    <source>
        <dbReference type="SAM" id="Phobius"/>
    </source>
</evidence>
<dbReference type="PROSITE" id="PS51462">
    <property type="entry name" value="NUDIX"/>
    <property type="match status" value="1"/>
</dbReference>
<sequence length="319" mass="35743">MPTSARRQQLTIKQLIVFIGPFILATFYTISIHRTTHSSVVDNGIKYDHSSSSTQIIITTQQHNNNPTIMSDLNHDYTNDDYRAFLFGQHPVNGLLLLYCSRKKKKPPHFQAPGGHVDKEDFDAALARLQDTSISSSSVDEDSSHPLLLLACKIGAARELYEETGIDLRNDLHRFQPVLLRSKKDGLFTTSCVLKHRLFFRVCFTDDDFVTQGFDSMVALGISQSMNTEAPMLMLKLSEEHQGFLFEPDPRRAVDLLVQHSGGKVSTALDMAIAQCEIKDVTASLERNEPDVIVGHPMSNEAKDHTETEKGVLDCFECC</sequence>
<comment type="caution">
    <text evidence="3">The sequence shown here is derived from an EMBL/GenBank/DDBJ whole genome shotgun (WGS) entry which is preliminary data.</text>
</comment>
<dbReference type="SUPFAM" id="SSF55811">
    <property type="entry name" value="Nudix"/>
    <property type="match status" value="1"/>
</dbReference>
<name>A0AAD8XWH3_9STRA</name>
<reference evidence="3" key="1">
    <citation type="submission" date="2023-06" db="EMBL/GenBank/DDBJ databases">
        <title>Survivors Of The Sea: Transcriptome response of Skeletonema marinoi to long-term dormancy.</title>
        <authorList>
            <person name="Pinder M.I.M."/>
            <person name="Kourtchenko O."/>
            <person name="Robertson E.K."/>
            <person name="Larsson T."/>
            <person name="Maumus F."/>
            <person name="Osuna-Cruz C.M."/>
            <person name="Vancaester E."/>
            <person name="Stenow R."/>
            <person name="Vandepoele K."/>
            <person name="Ploug H."/>
            <person name="Bruchert V."/>
            <person name="Godhe A."/>
            <person name="Topel M."/>
        </authorList>
    </citation>
    <scope>NUCLEOTIDE SEQUENCE</scope>
    <source>
        <strain evidence="3">R05AC</strain>
    </source>
</reference>
<dbReference type="Proteomes" id="UP001224775">
    <property type="component" value="Unassembled WGS sequence"/>
</dbReference>
<evidence type="ECO:0000313" key="3">
    <source>
        <dbReference type="EMBL" id="KAK1735174.1"/>
    </source>
</evidence>
<dbReference type="Gene3D" id="3.90.79.10">
    <property type="entry name" value="Nucleoside Triphosphate Pyrophosphohydrolase"/>
    <property type="match status" value="1"/>
</dbReference>
<protein>
    <recommendedName>
        <fullName evidence="2">Nudix hydrolase domain-containing protein</fullName>
    </recommendedName>
</protein>
<dbReference type="InterPro" id="IPR015797">
    <property type="entry name" value="NUDIX_hydrolase-like_dom_sf"/>
</dbReference>
<keyword evidence="1" id="KW-0812">Transmembrane</keyword>
<proteinExistence type="predicted"/>
<gene>
    <name evidence="3" type="ORF">QTG54_014240</name>
</gene>